<organism evidence="1 2">
    <name type="scientific">Mycena rosella</name>
    <name type="common">Pink bonnet</name>
    <name type="synonym">Agaricus rosellus</name>
    <dbReference type="NCBI Taxonomy" id="1033263"/>
    <lineage>
        <taxon>Eukaryota</taxon>
        <taxon>Fungi</taxon>
        <taxon>Dikarya</taxon>
        <taxon>Basidiomycota</taxon>
        <taxon>Agaricomycotina</taxon>
        <taxon>Agaricomycetes</taxon>
        <taxon>Agaricomycetidae</taxon>
        <taxon>Agaricales</taxon>
        <taxon>Marasmiineae</taxon>
        <taxon>Mycenaceae</taxon>
        <taxon>Mycena</taxon>
    </lineage>
</organism>
<keyword evidence="2" id="KW-1185">Reference proteome</keyword>
<comment type="caution">
    <text evidence="1">The sequence shown here is derived from an EMBL/GenBank/DDBJ whole genome shotgun (WGS) entry which is preliminary data.</text>
</comment>
<accession>A0AAD7CMX4</accession>
<evidence type="ECO:0000313" key="2">
    <source>
        <dbReference type="Proteomes" id="UP001221757"/>
    </source>
</evidence>
<protein>
    <submittedName>
        <fullName evidence="1">Uncharacterized protein</fullName>
    </submittedName>
</protein>
<gene>
    <name evidence="1" type="ORF">B0H17DRAFT_1147191</name>
</gene>
<dbReference type="Proteomes" id="UP001221757">
    <property type="component" value="Unassembled WGS sequence"/>
</dbReference>
<evidence type="ECO:0000313" key="1">
    <source>
        <dbReference type="EMBL" id="KAJ7653003.1"/>
    </source>
</evidence>
<sequence>MSVDIVDDSHRTELRNGTQNAYERACGNHRPTSRPMTSRRILAGRIYAYAKTVDENVILRQKVFDWAPHKNPYLKVTGIWDLVGTLKGEEGRAGLRKQLGNHNVMSGAITAR</sequence>
<name>A0AAD7CMX4_MYCRO</name>
<reference evidence="1" key="1">
    <citation type="submission" date="2023-03" db="EMBL/GenBank/DDBJ databases">
        <title>Massive genome expansion in bonnet fungi (Mycena s.s.) driven by repeated elements and novel gene families across ecological guilds.</title>
        <authorList>
            <consortium name="Lawrence Berkeley National Laboratory"/>
            <person name="Harder C.B."/>
            <person name="Miyauchi S."/>
            <person name="Viragh M."/>
            <person name="Kuo A."/>
            <person name="Thoen E."/>
            <person name="Andreopoulos B."/>
            <person name="Lu D."/>
            <person name="Skrede I."/>
            <person name="Drula E."/>
            <person name="Henrissat B."/>
            <person name="Morin E."/>
            <person name="Kohler A."/>
            <person name="Barry K."/>
            <person name="LaButti K."/>
            <person name="Morin E."/>
            <person name="Salamov A."/>
            <person name="Lipzen A."/>
            <person name="Mereny Z."/>
            <person name="Hegedus B."/>
            <person name="Baldrian P."/>
            <person name="Stursova M."/>
            <person name="Weitz H."/>
            <person name="Taylor A."/>
            <person name="Grigoriev I.V."/>
            <person name="Nagy L.G."/>
            <person name="Martin F."/>
            <person name="Kauserud H."/>
        </authorList>
    </citation>
    <scope>NUCLEOTIDE SEQUENCE</scope>
    <source>
        <strain evidence="1">CBHHK067</strain>
    </source>
</reference>
<proteinExistence type="predicted"/>
<dbReference type="AlphaFoldDB" id="A0AAD7CMX4"/>
<dbReference type="EMBL" id="JARKIE010000339">
    <property type="protein sequence ID" value="KAJ7653003.1"/>
    <property type="molecule type" value="Genomic_DNA"/>
</dbReference>